<dbReference type="Gene3D" id="2.60.200.20">
    <property type="match status" value="1"/>
</dbReference>
<dbReference type="InterPro" id="IPR000253">
    <property type="entry name" value="FHA_dom"/>
</dbReference>
<dbReference type="CDD" id="cd00060">
    <property type="entry name" value="FHA"/>
    <property type="match status" value="1"/>
</dbReference>
<dbReference type="STRING" id="48256.CLHUN_20430"/>
<sequence>MKFDLLDLSFFGVLLKIILIVLIYIIIVQALKIMSRDVKRGGLKNGKNLGWRLKLVYPGDGGAFVEGDTIPIGNKLTIGRNRQNQMVLPSPSVSNFHVKIYFEDGRYMLEDLNSTNGTFINGVMVDKKSLQPGDEISISQTVLVVSDDV</sequence>
<comment type="caution">
    <text evidence="3">The sequence shown here is derived from an EMBL/GenBank/DDBJ whole genome shotgun (WGS) entry which is preliminary data.</text>
</comment>
<evidence type="ECO:0000259" key="2">
    <source>
        <dbReference type="PROSITE" id="PS50006"/>
    </source>
</evidence>
<dbReference type="EMBL" id="MZGX01000012">
    <property type="protein sequence ID" value="OPX44018.1"/>
    <property type="molecule type" value="Genomic_DNA"/>
</dbReference>
<evidence type="ECO:0000313" key="4">
    <source>
        <dbReference type="Proteomes" id="UP000191554"/>
    </source>
</evidence>
<dbReference type="SMART" id="SM00240">
    <property type="entry name" value="FHA"/>
    <property type="match status" value="1"/>
</dbReference>
<keyword evidence="4" id="KW-1185">Reference proteome</keyword>
<dbReference type="AlphaFoldDB" id="A0A1V4SJF6"/>
<gene>
    <name evidence="3" type="primary">fhaA</name>
    <name evidence="3" type="ORF">CLHUN_20430</name>
</gene>
<dbReference type="PANTHER" id="PTHR23308">
    <property type="entry name" value="NUCLEAR INHIBITOR OF PROTEIN PHOSPHATASE-1"/>
    <property type="match status" value="1"/>
</dbReference>
<dbReference type="Pfam" id="PF00498">
    <property type="entry name" value="FHA"/>
    <property type="match status" value="1"/>
</dbReference>
<protein>
    <submittedName>
        <fullName evidence="3">FHA domain-containing protein FhaA</fullName>
    </submittedName>
</protein>
<keyword evidence="1" id="KW-0812">Transmembrane</keyword>
<evidence type="ECO:0000313" key="3">
    <source>
        <dbReference type="EMBL" id="OPX44018.1"/>
    </source>
</evidence>
<name>A0A1V4SJF6_RUMHU</name>
<dbReference type="RefSeq" id="WP_117387041.1">
    <property type="nucleotide sequence ID" value="NZ_MZGX01000012.1"/>
</dbReference>
<accession>A0A1V4SJF6</accession>
<keyword evidence="1" id="KW-1133">Transmembrane helix</keyword>
<dbReference type="Proteomes" id="UP000191554">
    <property type="component" value="Unassembled WGS sequence"/>
</dbReference>
<dbReference type="InterPro" id="IPR008984">
    <property type="entry name" value="SMAD_FHA_dom_sf"/>
</dbReference>
<keyword evidence="1" id="KW-0472">Membrane</keyword>
<dbReference type="PROSITE" id="PS50006">
    <property type="entry name" value="FHA_DOMAIN"/>
    <property type="match status" value="1"/>
</dbReference>
<reference evidence="3 4" key="1">
    <citation type="submission" date="2017-03" db="EMBL/GenBank/DDBJ databases">
        <title>Genome sequence of Clostridium hungatei DSM 14427.</title>
        <authorList>
            <person name="Poehlein A."/>
            <person name="Daniel R."/>
        </authorList>
    </citation>
    <scope>NUCLEOTIDE SEQUENCE [LARGE SCALE GENOMIC DNA]</scope>
    <source>
        <strain evidence="3 4">DSM 14427</strain>
    </source>
</reference>
<feature type="transmembrane region" description="Helical" evidence="1">
    <location>
        <begin position="12"/>
        <end position="31"/>
    </location>
</feature>
<evidence type="ECO:0000256" key="1">
    <source>
        <dbReference type="SAM" id="Phobius"/>
    </source>
</evidence>
<dbReference type="OrthoDB" id="9816434at2"/>
<feature type="domain" description="FHA" evidence="2">
    <location>
        <begin position="76"/>
        <end position="125"/>
    </location>
</feature>
<proteinExistence type="predicted"/>
<dbReference type="InterPro" id="IPR050923">
    <property type="entry name" value="Cell_Proc_Reg/RNA_Proc"/>
</dbReference>
<dbReference type="SUPFAM" id="SSF49879">
    <property type="entry name" value="SMAD/FHA domain"/>
    <property type="match status" value="1"/>
</dbReference>
<organism evidence="3 4">
    <name type="scientific">Ruminiclostridium hungatei</name>
    <name type="common">Clostridium hungatei</name>
    <dbReference type="NCBI Taxonomy" id="48256"/>
    <lineage>
        <taxon>Bacteria</taxon>
        <taxon>Bacillati</taxon>
        <taxon>Bacillota</taxon>
        <taxon>Clostridia</taxon>
        <taxon>Eubacteriales</taxon>
        <taxon>Oscillospiraceae</taxon>
        <taxon>Ruminiclostridium</taxon>
    </lineage>
</organism>